<organism evidence="2 3">
    <name type="scientific">Hirschia baltica (strain ATCC 49814 / DSM 5838 / IFAM 1418)</name>
    <dbReference type="NCBI Taxonomy" id="582402"/>
    <lineage>
        <taxon>Bacteria</taxon>
        <taxon>Pseudomonadati</taxon>
        <taxon>Pseudomonadota</taxon>
        <taxon>Alphaproteobacteria</taxon>
        <taxon>Hyphomonadales</taxon>
        <taxon>Hyphomonadaceae</taxon>
        <taxon>Hirschia</taxon>
    </lineage>
</organism>
<dbReference type="KEGG" id="hba:Hbal_1389"/>
<reference evidence="3" key="1">
    <citation type="journal article" date="2011" name="J. Bacteriol.">
        <title>Genome sequences of eight morphologically diverse alphaproteobacteria.</title>
        <authorList>
            <consortium name="US DOE Joint Genome Institute"/>
            <person name="Brown P.J."/>
            <person name="Kysela D.T."/>
            <person name="Buechlein A."/>
            <person name="Hemmerich C."/>
            <person name="Brun Y.V."/>
        </authorList>
    </citation>
    <scope>NUCLEOTIDE SEQUENCE [LARGE SCALE GENOMIC DNA]</scope>
    <source>
        <strain evidence="3">ATCC 49814 / DSM 5838 / IFAM 1418</strain>
    </source>
</reference>
<keyword evidence="1" id="KW-0812">Transmembrane</keyword>
<sequence length="218" mass="24066">MQSVSSIVIVAGVMLDSLLSFFEAYPWGIYACFLILPFIQEDAAVIGSAAAAVTGLGEPWFLGAAIITGLTFSDLWKYWAGRAAVSHKWAKKYADKPTVKKARDGVVNHLASSLMIVRFIPGTRIPFYVASGFFHAPFPKFAFFIIFSGAMYISITFVFFYIFGELAGEDQAHKWLPVIAIALVSVLVIIQVVRRKLAREKAMDVQPFNKSEGDEPAE</sequence>
<keyword evidence="1" id="KW-0472">Membrane</keyword>
<dbReference type="GO" id="GO:0005886">
    <property type="term" value="C:plasma membrane"/>
    <property type="evidence" value="ECO:0007669"/>
    <property type="project" value="UniProtKB-SubCell"/>
</dbReference>
<proteinExistence type="inferred from homology"/>
<protein>
    <recommendedName>
        <fullName evidence="4">SNARE associated Golgi protein</fullName>
    </recommendedName>
</protein>
<keyword evidence="3" id="KW-1185">Reference proteome</keyword>
<name>C6XIY5_HIRBI</name>
<dbReference type="PANTHER" id="PTHR30353:SF0">
    <property type="entry name" value="TRANSMEMBRANE PROTEIN"/>
    <property type="match status" value="1"/>
</dbReference>
<dbReference type="eggNOG" id="COG0586">
    <property type="taxonomic scope" value="Bacteria"/>
</dbReference>
<dbReference type="STRING" id="582402.Hbal_1389"/>
<comment type="caution">
    <text evidence="1">Lacks conserved residue(s) required for the propagation of feature annotation.</text>
</comment>
<dbReference type="HOGENOM" id="CLU_1265501_0_0_5"/>
<feature type="transmembrane region" description="Helical" evidence="1">
    <location>
        <begin position="141"/>
        <end position="163"/>
    </location>
</feature>
<evidence type="ECO:0000313" key="3">
    <source>
        <dbReference type="Proteomes" id="UP000002745"/>
    </source>
</evidence>
<evidence type="ECO:0000313" key="2">
    <source>
        <dbReference type="EMBL" id="ACT59080.1"/>
    </source>
</evidence>
<evidence type="ECO:0008006" key="4">
    <source>
        <dbReference type="Google" id="ProtNLM"/>
    </source>
</evidence>
<accession>C6XIY5</accession>
<dbReference type="EMBL" id="CP001678">
    <property type="protein sequence ID" value="ACT59080.1"/>
    <property type="molecule type" value="Genomic_DNA"/>
</dbReference>
<dbReference type="PANTHER" id="PTHR30353">
    <property type="entry name" value="INNER MEMBRANE PROTEIN DEDA-RELATED"/>
    <property type="match status" value="1"/>
</dbReference>
<dbReference type="AlphaFoldDB" id="C6XIY5"/>
<keyword evidence="1" id="KW-1003">Cell membrane</keyword>
<evidence type="ECO:0000256" key="1">
    <source>
        <dbReference type="RuleBase" id="RU367016"/>
    </source>
</evidence>
<keyword evidence="1" id="KW-1133">Transmembrane helix</keyword>
<gene>
    <name evidence="2" type="ordered locus">Hbal_1389</name>
</gene>
<dbReference type="InterPro" id="IPR032818">
    <property type="entry name" value="DedA-like"/>
</dbReference>
<feature type="transmembrane region" description="Helical" evidence="1">
    <location>
        <begin position="7"/>
        <end position="40"/>
    </location>
</feature>
<dbReference type="Proteomes" id="UP000002745">
    <property type="component" value="Chromosome"/>
</dbReference>
<feature type="transmembrane region" description="Helical" evidence="1">
    <location>
        <begin position="175"/>
        <end position="193"/>
    </location>
</feature>
<comment type="similarity">
    <text evidence="1">Belongs to the DedA family.</text>
</comment>
<comment type="subcellular location">
    <subcellularLocation>
        <location evidence="1">Cell membrane</location>
        <topology evidence="1">Multi-pass membrane protein</topology>
    </subcellularLocation>
</comment>